<evidence type="ECO:0000256" key="1">
    <source>
        <dbReference type="SAM" id="MobiDB-lite"/>
    </source>
</evidence>
<evidence type="ECO:0000259" key="2">
    <source>
        <dbReference type="Pfam" id="PF10469"/>
    </source>
</evidence>
<accession>A0A7S0SJJ8</accession>
<dbReference type="GO" id="GO:0006307">
    <property type="term" value="P:DNA alkylation repair"/>
    <property type="evidence" value="ECO:0007669"/>
    <property type="project" value="InterPro"/>
</dbReference>
<reference evidence="3" key="1">
    <citation type="submission" date="2021-01" db="EMBL/GenBank/DDBJ databases">
        <authorList>
            <person name="Corre E."/>
            <person name="Pelletier E."/>
            <person name="Niang G."/>
            <person name="Scheremetjew M."/>
            <person name="Finn R."/>
            <person name="Kale V."/>
            <person name="Holt S."/>
            <person name="Cochrane G."/>
            <person name="Meng A."/>
            <person name="Brown T."/>
            <person name="Cohen L."/>
        </authorList>
    </citation>
    <scope>NUCLEOTIDE SEQUENCE</scope>
    <source>
        <strain evidence="3">SL-175</strain>
    </source>
</reference>
<evidence type="ECO:0000313" key="3">
    <source>
        <dbReference type="EMBL" id="CAD8707850.1"/>
    </source>
</evidence>
<sequence>MSSPALPVTHFLNIPLTSGNAPDAARAFRAAVLSSPWAAGCGIDAEMFVEPGHLHLSLGSLKLYSNERRRRATQAVDEVGAAVRAILSEDIGGGGQIMAGIQGLQGSAKAGSGVASHSSATASSAPPGQSQGAVAGANSKTDAVYVLVEELGLTAEVGGGNKGRLVRVCQAVADIFGGAGLLHESGGGGAMTLRATLIDPGLRSTTFVARSGADIFDARRVLAEHAGLDCGTGSLEALHLSTFGEFDVNLGGYFRCLAQCPLHL</sequence>
<dbReference type="Gene3D" id="3.90.1140.10">
    <property type="entry name" value="Cyclic phosphodiesterase"/>
    <property type="match status" value="1"/>
</dbReference>
<feature type="region of interest" description="Disordered" evidence="1">
    <location>
        <begin position="112"/>
        <end position="135"/>
    </location>
</feature>
<dbReference type="AlphaFoldDB" id="A0A7S0SJJ8"/>
<proteinExistence type="predicted"/>
<organism evidence="3">
    <name type="scientific">Mantoniella antarctica</name>
    <dbReference type="NCBI Taxonomy" id="81844"/>
    <lineage>
        <taxon>Eukaryota</taxon>
        <taxon>Viridiplantae</taxon>
        <taxon>Chlorophyta</taxon>
        <taxon>Mamiellophyceae</taxon>
        <taxon>Mamiellales</taxon>
        <taxon>Mamiellaceae</taxon>
        <taxon>Mantoniella</taxon>
    </lineage>
</organism>
<name>A0A7S0SJJ8_9CHLO</name>
<dbReference type="Pfam" id="PF10469">
    <property type="entry name" value="AKAP7_NLS"/>
    <property type="match status" value="1"/>
</dbReference>
<dbReference type="InterPro" id="IPR009210">
    <property type="entry name" value="ASCC1"/>
</dbReference>
<dbReference type="PANTHER" id="PTHR13360">
    <property type="entry name" value="ACTIVATING SIGNAL COINTEGRATOR 1 COMPLEX SUBUNIT 1"/>
    <property type="match status" value="1"/>
</dbReference>
<feature type="compositionally biased region" description="Low complexity" evidence="1">
    <location>
        <begin position="112"/>
        <end position="130"/>
    </location>
</feature>
<dbReference type="InterPro" id="IPR019510">
    <property type="entry name" value="AKAP7-like_phosphoesterase"/>
</dbReference>
<dbReference type="GO" id="GO:0005634">
    <property type="term" value="C:nucleus"/>
    <property type="evidence" value="ECO:0007669"/>
    <property type="project" value="TreeGrafter"/>
</dbReference>
<dbReference type="PANTHER" id="PTHR13360:SF1">
    <property type="entry name" value="ACTIVATING SIGNAL COINTEGRATOR 1 COMPLEX SUBUNIT 1"/>
    <property type="match status" value="1"/>
</dbReference>
<gene>
    <name evidence="3" type="ORF">MANT1106_LOCUS10533</name>
</gene>
<protein>
    <recommendedName>
        <fullName evidence="2">A-kinase anchor protein 7-like phosphoesterase domain-containing protein</fullName>
    </recommendedName>
</protein>
<dbReference type="EMBL" id="HBFC01017674">
    <property type="protein sequence ID" value="CAD8707850.1"/>
    <property type="molecule type" value="Transcribed_RNA"/>
</dbReference>
<dbReference type="GO" id="GO:0006355">
    <property type="term" value="P:regulation of DNA-templated transcription"/>
    <property type="evidence" value="ECO:0007669"/>
    <property type="project" value="TreeGrafter"/>
</dbReference>
<feature type="domain" description="A-kinase anchor protein 7-like phosphoesterase" evidence="2">
    <location>
        <begin position="8"/>
        <end position="262"/>
    </location>
</feature>